<evidence type="ECO:0000313" key="10">
    <source>
        <dbReference type="EMBL" id="KAH0513302.1"/>
    </source>
</evidence>
<evidence type="ECO:0000256" key="5">
    <source>
        <dbReference type="ARBA" id="ARBA00022729"/>
    </source>
</evidence>
<evidence type="ECO:0000256" key="7">
    <source>
        <dbReference type="ARBA" id="ARBA00023180"/>
    </source>
</evidence>
<dbReference type="GO" id="GO:0004560">
    <property type="term" value="F:alpha-L-fucosidase activity"/>
    <property type="evidence" value="ECO:0007669"/>
    <property type="project" value="UniProtKB-EC"/>
</dbReference>
<dbReference type="AlphaFoldDB" id="A0A8J6GN11"/>
<comment type="subunit">
    <text evidence="3">Homotetramer.</text>
</comment>
<comment type="caution">
    <text evidence="10">The sequence shown here is derived from an EMBL/GenBank/DDBJ whole genome shotgun (WGS) entry which is preliminary data.</text>
</comment>
<evidence type="ECO:0000256" key="8">
    <source>
        <dbReference type="ARBA" id="ARBA00023295"/>
    </source>
</evidence>
<evidence type="ECO:0000259" key="9">
    <source>
        <dbReference type="Pfam" id="PF01120"/>
    </source>
</evidence>
<dbReference type="InterPro" id="IPR017853">
    <property type="entry name" value="GH"/>
</dbReference>
<evidence type="ECO:0000256" key="4">
    <source>
        <dbReference type="ARBA" id="ARBA00012662"/>
    </source>
</evidence>
<dbReference type="EC" id="3.2.1.51" evidence="4"/>
<sequence length="148" mass="16339">MGTSTGKVSWGYLHEVTMSTVANENEIIAELIQKISLGGNYLLNIGPTKDGLIVPIFQERLLAVGKWLQISRRPPMPPSPGECSLERTDSCGFQDREVKLRSEACGYSADQSPDERVQEPVWKVSGNGRMRLSRALTLVLLEPGRALQ</sequence>
<dbReference type="PANTHER" id="PTHR10030">
    <property type="entry name" value="ALPHA-L-FUCOSIDASE"/>
    <property type="match status" value="1"/>
</dbReference>
<dbReference type="GO" id="GO:0006004">
    <property type="term" value="P:fucose metabolic process"/>
    <property type="evidence" value="ECO:0007669"/>
    <property type="project" value="InterPro"/>
</dbReference>
<dbReference type="InterPro" id="IPR057739">
    <property type="entry name" value="Glyco_hydro_29_N"/>
</dbReference>
<dbReference type="PANTHER" id="PTHR10030:SF2">
    <property type="entry name" value="TISSUE ALPHA-L-FUCOSIDASE"/>
    <property type="match status" value="1"/>
</dbReference>
<evidence type="ECO:0000256" key="6">
    <source>
        <dbReference type="ARBA" id="ARBA00022801"/>
    </source>
</evidence>
<dbReference type="PRINTS" id="PR00741">
    <property type="entry name" value="GLHYDRLASE29"/>
</dbReference>
<keyword evidence="8" id="KW-0326">Glycosidase</keyword>
<evidence type="ECO:0000256" key="2">
    <source>
        <dbReference type="ARBA" id="ARBA00007951"/>
    </source>
</evidence>
<name>A0A8J6GN11_MICOH</name>
<keyword evidence="5" id="KW-0732">Signal</keyword>
<organism evidence="10 11">
    <name type="scientific">Microtus ochrogaster</name>
    <name type="common">Prairie vole</name>
    <dbReference type="NCBI Taxonomy" id="79684"/>
    <lineage>
        <taxon>Eukaryota</taxon>
        <taxon>Metazoa</taxon>
        <taxon>Chordata</taxon>
        <taxon>Craniata</taxon>
        <taxon>Vertebrata</taxon>
        <taxon>Euteleostomi</taxon>
        <taxon>Mammalia</taxon>
        <taxon>Eutheria</taxon>
        <taxon>Euarchontoglires</taxon>
        <taxon>Glires</taxon>
        <taxon>Rodentia</taxon>
        <taxon>Myomorpha</taxon>
        <taxon>Muroidea</taxon>
        <taxon>Cricetidae</taxon>
        <taxon>Arvicolinae</taxon>
        <taxon>Microtus</taxon>
    </lineage>
</organism>
<dbReference type="InterPro" id="IPR000933">
    <property type="entry name" value="Glyco_hydro_29"/>
</dbReference>
<evidence type="ECO:0000313" key="11">
    <source>
        <dbReference type="Proteomes" id="UP000710432"/>
    </source>
</evidence>
<keyword evidence="7" id="KW-0325">Glycoprotein</keyword>
<comment type="similarity">
    <text evidence="2">Belongs to the glycosyl hydrolase 29 family.</text>
</comment>
<evidence type="ECO:0000256" key="1">
    <source>
        <dbReference type="ARBA" id="ARBA00004071"/>
    </source>
</evidence>
<feature type="domain" description="Glycoside hydrolase family 29 N-terminal" evidence="9">
    <location>
        <begin position="6"/>
        <end position="70"/>
    </location>
</feature>
<dbReference type="GO" id="GO:0016139">
    <property type="term" value="P:glycoside catabolic process"/>
    <property type="evidence" value="ECO:0007669"/>
    <property type="project" value="TreeGrafter"/>
</dbReference>
<gene>
    <name evidence="10" type="ORF">LTLLF_141035</name>
</gene>
<dbReference type="Pfam" id="PF01120">
    <property type="entry name" value="Alpha_L_fucos"/>
    <property type="match status" value="1"/>
</dbReference>
<dbReference type="InterPro" id="IPR016286">
    <property type="entry name" value="FUC_metazoa-typ"/>
</dbReference>
<dbReference type="GO" id="GO:0005764">
    <property type="term" value="C:lysosome"/>
    <property type="evidence" value="ECO:0007669"/>
    <property type="project" value="TreeGrafter"/>
</dbReference>
<proteinExistence type="inferred from homology"/>
<protein>
    <recommendedName>
        <fullName evidence="4">alpha-L-fucosidase</fullName>
        <ecNumber evidence="4">3.2.1.51</ecNumber>
    </recommendedName>
</protein>
<dbReference type="SUPFAM" id="SSF51445">
    <property type="entry name" value="(Trans)glycosidases"/>
    <property type="match status" value="1"/>
</dbReference>
<reference evidence="10" key="1">
    <citation type="submission" date="2020-03" db="EMBL/GenBank/DDBJ databases">
        <title>Studies in the Genomics of Life Span.</title>
        <authorList>
            <person name="Glass D."/>
        </authorList>
    </citation>
    <scope>NUCLEOTIDE SEQUENCE</scope>
    <source>
        <strain evidence="10">LTLLF</strain>
        <tissue evidence="10">Muscle</tissue>
    </source>
</reference>
<dbReference type="Proteomes" id="UP000710432">
    <property type="component" value="Unassembled WGS sequence"/>
</dbReference>
<accession>A0A8J6GN11</accession>
<comment type="function">
    <text evidence="1">Alpha-L-fucosidase is responsible for hydrolyzing the alpha-1,6-linked fucose joined to the reducing-end N-acetylglucosamine of the carbohydrate moieties of glycoproteins.</text>
</comment>
<dbReference type="Gene3D" id="3.20.20.80">
    <property type="entry name" value="Glycosidases"/>
    <property type="match status" value="1"/>
</dbReference>
<evidence type="ECO:0000256" key="3">
    <source>
        <dbReference type="ARBA" id="ARBA00011881"/>
    </source>
</evidence>
<keyword evidence="6" id="KW-0378">Hydrolase</keyword>
<dbReference type="EMBL" id="JAATJU010021600">
    <property type="protein sequence ID" value="KAH0513302.1"/>
    <property type="molecule type" value="Genomic_DNA"/>
</dbReference>